<evidence type="ECO:0000259" key="8">
    <source>
        <dbReference type="Pfam" id="PF12724"/>
    </source>
</evidence>
<dbReference type="GO" id="GO:0004729">
    <property type="term" value="F:oxygen-dependent protoporphyrinogen oxidase activity"/>
    <property type="evidence" value="ECO:0007669"/>
    <property type="project" value="InterPro"/>
</dbReference>
<dbReference type="InterPro" id="IPR026816">
    <property type="entry name" value="Flavodoxin_dom"/>
</dbReference>
<evidence type="ECO:0000256" key="4">
    <source>
        <dbReference type="ARBA" id="ARBA00023002"/>
    </source>
</evidence>
<dbReference type="GO" id="GO:0070819">
    <property type="term" value="F:menaquinone-dependent protoporphyrinogen oxidase activity"/>
    <property type="evidence" value="ECO:0007669"/>
    <property type="project" value="UniProtKB-UniRule"/>
</dbReference>
<name>A0A2P5T1B6_9GAMM</name>
<keyword evidence="5" id="KW-0472">Membrane</keyword>
<comment type="catalytic activity">
    <reaction evidence="7">
        <text>protoporphyrinogen IX + 3 a ubiquinone = protoporphyrin IX + 3 a ubiquinol</text>
        <dbReference type="Rhea" id="RHEA:63936"/>
        <dbReference type="Rhea" id="RHEA-COMP:9565"/>
        <dbReference type="Rhea" id="RHEA-COMP:9566"/>
        <dbReference type="ChEBI" id="CHEBI:16389"/>
        <dbReference type="ChEBI" id="CHEBI:17976"/>
        <dbReference type="ChEBI" id="CHEBI:57306"/>
        <dbReference type="ChEBI" id="CHEBI:57307"/>
    </reaction>
</comment>
<dbReference type="InterPro" id="IPR044264">
    <property type="entry name" value="HemG"/>
</dbReference>
<dbReference type="InterPro" id="IPR052200">
    <property type="entry name" value="Protoporphyrinogen_IX_DH"/>
</dbReference>
<dbReference type="NCBIfam" id="NF008316">
    <property type="entry name" value="PRK11104.1"/>
    <property type="match status" value="1"/>
</dbReference>
<keyword evidence="3 7" id="KW-0547">Nucleotide-binding</keyword>
<dbReference type="Pfam" id="PF12724">
    <property type="entry name" value="Flavodoxin_5"/>
    <property type="match status" value="1"/>
</dbReference>
<evidence type="ECO:0000256" key="1">
    <source>
        <dbReference type="ARBA" id="ARBA00022630"/>
    </source>
</evidence>
<keyword evidence="1 7" id="KW-0285">Flavoprotein</keyword>
<dbReference type="Gene3D" id="3.40.50.360">
    <property type="match status" value="1"/>
</dbReference>
<feature type="domain" description="Flavodoxin" evidence="8">
    <location>
        <begin position="4"/>
        <end position="152"/>
    </location>
</feature>
<keyword evidence="6 7" id="KW-0627">Porphyrin biosynthesis</keyword>
<comment type="caution">
    <text evidence="9">The sequence shown here is derived from an EMBL/GenBank/DDBJ whole genome shotgun (WGS) entry which is preliminary data.</text>
</comment>
<comment type="subcellular location">
    <subcellularLocation>
        <location evidence="7">Cell membrane</location>
        <topology evidence="7">Peripheral membrane protein</topology>
    </subcellularLocation>
</comment>
<protein>
    <recommendedName>
        <fullName evidence="7">Protoporphyrinogen IX dehydrogenase [quinone]</fullName>
        <ecNumber evidence="7">1.3.5.3</ecNumber>
    </recommendedName>
    <alternativeName>
        <fullName evidence="7">Protoporphyrinogen IX dehydrogenase [menaquinone]</fullName>
    </alternativeName>
    <alternativeName>
        <fullName evidence="7">Protoporphyrinogen IX dehydrogenase [ubiquinone]</fullName>
    </alternativeName>
    <alternativeName>
        <fullName evidence="7">Protoporphyrinogen oxidase</fullName>
        <shortName evidence="7">PPO</shortName>
    </alternativeName>
</protein>
<comment type="function">
    <text evidence="7">Catalyzes the 6-electron oxidation of protoporphyrinogen IX to form protoporphyrin IX; under anaerobic conditions uses menaquinone as an electron acceptor, under aerobic conditions uses ubiquinone as an electron acceptor.</text>
</comment>
<dbReference type="RefSeq" id="WP_136132768.1">
    <property type="nucleotide sequence ID" value="NZ_PDKR01000006.1"/>
</dbReference>
<comment type="catalytic activity">
    <reaction evidence="7">
        <text>protoporphyrinogen IX + 3 a menaquinone = protoporphyrin IX + 3 a menaquinol</text>
        <dbReference type="Rhea" id="RHEA:27409"/>
        <dbReference type="Rhea" id="RHEA-COMP:9537"/>
        <dbReference type="Rhea" id="RHEA-COMP:9539"/>
        <dbReference type="ChEBI" id="CHEBI:16374"/>
        <dbReference type="ChEBI" id="CHEBI:18151"/>
        <dbReference type="ChEBI" id="CHEBI:57306"/>
        <dbReference type="ChEBI" id="CHEBI:57307"/>
        <dbReference type="EC" id="1.3.5.3"/>
    </reaction>
</comment>
<dbReference type="UniPathway" id="UPA00251">
    <property type="reaction ID" value="UER00324"/>
</dbReference>
<sequence length="182" mass="21226">MKALIIFYSRNGQTEKISSYIADIIRSNQPCDLINISDAINIDFDWKQYDCILIGASIHYGHFHPIVNEFIKRNVLTLKEIFSGFFSVNLVARKIEKSSPYTNAYTYKFLNSSPWKPNCCAVFGGALKYSRYNLFDKTIIRFIMFITGGETNINYDVEYTNWEQVKKFANHFKNLKLKKLIN</sequence>
<organism evidence="9 10">
    <name type="scientific">Candidatus Pantoea edessiphila</name>
    <dbReference type="NCBI Taxonomy" id="2044610"/>
    <lineage>
        <taxon>Bacteria</taxon>
        <taxon>Pseudomonadati</taxon>
        <taxon>Pseudomonadota</taxon>
        <taxon>Gammaproteobacteria</taxon>
        <taxon>Enterobacterales</taxon>
        <taxon>Erwiniaceae</taxon>
        <taxon>Pantoea</taxon>
    </lineage>
</organism>
<dbReference type="AlphaFoldDB" id="A0A2P5T1B6"/>
<dbReference type="GO" id="GO:0010181">
    <property type="term" value="F:FMN binding"/>
    <property type="evidence" value="ECO:0007669"/>
    <property type="project" value="UniProtKB-UniRule"/>
</dbReference>
<dbReference type="PANTHER" id="PTHR38030:SF2">
    <property type="entry name" value="PROTOPORPHYRINOGEN IX DEHYDROGENASE [QUINONE]"/>
    <property type="match status" value="1"/>
</dbReference>
<evidence type="ECO:0000256" key="2">
    <source>
        <dbReference type="ARBA" id="ARBA00022643"/>
    </source>
</evidence>
<dbReference type="EC" id="1.3.5.3" evidence="7"/>
<dbReference type="OrthoDB" id="9795729at2"/>
<dbReference type="Proteomes" id="UP000295937">
    <property type="component" value="Unassembled WGS sequence"/>
</dbReference>
<dbReference type="GO" id="GO:0005886">
    <property type="term" value="C:plasma membrane"/>
    <property type="evidence" value="ECO:0007669"/>
    <property type="project" value="UniProtKB-SubCell"/>
</dbReference>
<accession>A0A2P5T1B6</accession>
<evidence type="ECO:0000256" key="7">
    <source>
        <dbReference type="HAMAP-Rule" id="MF_00853"/>
    </source>
</evidence>
<evidence type="ECO:0000313" key="9">
    <source>
        <dbReference type="EMBL" id="PPI88368.1"/>
    </source>
</evidence>
<gene>
    <name evidence="7" type="primary">hemG</name>
    <name evidence="9" type="ORF">CRV09_03480</name>
</gene>
<dbReference type="SUPFAM" id="SSF52218">
    <property type="entry name" value="Flavoproteins"/>
    <property type="match status" value="1"/>
</dbReference>
<dbReference type="HAMAP" id="MF_00853">
    <property type="entry name" value="HemG"/>
    <property type="match status" value="1"/>
</dbReference>
<proteinExistence type="inferred from homology"/>
<dbReference type="InterPro" id="IPR029039">
    <property type="entry name" value="Flavoprotein-like_sf"/>
</dbReference>
<comment type="similarity">
    <text evidence="7">Belongs to the HemG family.</text>
</comment>
<comment type="pathway">
    <text evidence="7">Porphyrin-containing compound metabolism; protoporphyrin-IX biosynthesis; protoporphyrin-IX from protoporphyrinogen-IX: step 1/1.</text>
</comment>
<evidence type="ECO:0000313" key="10">
    <source>
        <dbReference type="Proteomes" id="UP000295937"/>
    </source>
</evidence>
<keyword evidence="4 7" id="KW-0560">Oxidoreductase</keyword>
<evidence type="ECO:0000256" key="3">
    <source>
        <dbReference type="ARBA" id="ARBA00022741"/>
    </source>
</evidence>
<comment type="catalytic activity">
    <reaction evidence="7">
        <text>protoporphyrinogen IX + 3 a quinone = protoporphyrin IX + 3 a quinol</text>
        <dbReference type="Rhea" id="RHEA:65032"/>
        <dbReference type="ChEBI" id="CHEBI:24646"/>
        <dbReference type="ChEBI" id="CHEBI:57306"/>
        <dbReference type="ChEBI" id="CHEBI:57307"/>
        <dbReference type="ChEBI" id="CHEBI:132124"/>
        <dbReference type="EC" id="1.3.5.3"/>
    </reaction>
</comment>
<keyword evidence="7" id="KW-1003">Cell membrane</keyword>
<keyword evidence="2 7" id="KW-0288">FMN</keyword>
<dbReference type="EMBL" id="PDKR01000006">
    <property type="protein sequence ID" value="PPI88368.1"/>
    <property type="molecule type" value="Genomic_DNA"/>
</dbReference>
<dbReference type="PANTHER" id="PTHR38030">
    <property type="entry name" value="PROTOPORPHYRINOGEN IX DEHYDROGENASE [MENAQUINONE]"/>
    <property type="match status" value="1"/>
</dbReference>
<dbReference type="GO" id="GO:0006782">
    <property type="term" value="P:protoporphyrinogen IX biosynthetic process"/>
    <property type="evidence" value="ECO:0007669"/>
    <property type="project" value="UniProtKB-UniRule"/>
</dbReference>
<evidence type="ECO:0000256" key="6">
    <source>
        <dbReference type="ARBA" id="ARBA00023244"/>
    </source>
</evidence>
<comment type="cofactor">
    <cofactor evidence="7">
        <name>FMN</name>
        <dbReference type="ChEBI" id="CHEBI:58210"/>
    </cofactor>
    <text evidence="7">Binds 1 FMN non-covalently per subunit.</text>
</comment>
<evidence type="ECO:0000256" key="5">
    <source>
        <dbReference type="ARBA" id="ARBA00023136"/>
    </source>
</evidence>
<reference evidence="9 10" key="1">
    <citation type="journal article" date="2018" name="Genome Biol. Evol.">
        <title>Cladogenesis and Genomic Streamlining in Extracellular Endosymbionts of Tropical Stink Bugs.</title>
        <authorList>
            <person name="Otero-Bravo A."/>
            <person name="Goffredi S."/>
            <person name="Sabree Z.L."/>
        </authorList>
    </citation>
    <scope>NUCLEOTIDE SEQUENCE [LARGE SCALE GENOMIC DNA]</scope>
    <source>
        <strain evidence="9 10">SoEO</strain>
    </source>
</reference>